<accession>A0A1H2YZE4</accession>
<dbReference type="STRING" id="589385.SAMN05421504_102321"/>
<feature type="region of interest" description="Disordered" evidence="2">
    <location>
        <begin position="254"/>
        <end position="283"/>
    </location>
</feature>
<evidence type="ECO:0000313" key="3">
    <source>
        <dbReference type="EMBL" id="SDX10447.1"/>
    </source>
</evidence>
<evidence type="ECO:0000313" key="4">
    <source>
        <dbReference type="Proteomes" id="UP000199515"/>
    </source>
</evidence>
<evidence type="ECO:0000256" key="1">
    <source>
        <dbReference type="SAM" id="Coils"/>
    </source>
</evidence>
<protein>
    <recommendedName>
        <fullName evidence="5">DivIVA protein</fullName>
    </recommendedName>
</protein>
<feature type="compositionally biased region" description="Pro residues" evidence="2">
    <location>
        <begin position="262"/>
        <end position="275"/>
    </location>
</feature>
<dbReference type="OrthoDB" id="3579450at2"/>
<feature type="coiled-coil region" evidence="1">
    <location>
        <begin position="139"/>
        <end position="232"/>
    </location>
</feature>
<gene>
    <name evidence="3" type="ORF">SAMN05421504_102321</name>
</gene>
<reference evidence="3 4" key="1">
    <citation type="submission" date="2016-10" db="EMBL/GenBank/DDBJ databases">
        <authorList>
            <person name="de Groot N.N."/>
        </authorList>
    </citation>
    <scope>NUCLEOTIDE SEQUENCE [LARGE SCALE GENOMIC DNA]</scope>
    <source>
        <strain evidence="3 4">CPCC 202699</strain>
    </source>
</reference>
<feature type="region of interest" description="Disordered" evidence="2">
    <location>
        <begin position="107"/>
        <end position="127"/>
    </location>
</feature>
<keyword evidence="1" id="KW-0175">Coiled coil</keyword>
<proteinExistence type="predicted"/>
<dbReference type="RefSeq" id="WP_091288228.1">
    <property type="nucleotide sequence ID" value="NZ_FNON01000002.1"/>
</dbReference>
<dbReference type="AlphaFoldDB" id="A0A1H2YZE4"/>
<keyword evidence="4" id="KW-1185">Reference proteome</keyword>
<name>A0A1H2YZE4_9PSEU</name>
<dbReference type="EMBL" id="FNON01000002">
    <property type="protein sequence ID" value="SDX10447.1"/>
    <property type="molecule type" value="Genomic_DNA"/>
</dbReference>
<sequence length="283" mass="30617">MVAADTSEKSAEPAHFAVAVRGYNQKQVDERLASLSAELKTTSRNRDEAVATSGELSKALSYAQKELADAKAALVRMTESPSGAGAMAERVRMMMQLAEEEIAELKASADADAASTREEADKYSHESRRAIDKLTRERAAEHEQLMADARAENQRLADEAKAYREKLDDEALERRHAADKKATDELAARIAETERAATERIKALESEAAAKLADANRQLAEAEERQRVTLALKANVADRLAATDLAVQEAIRALAPGEDIPPKPAPKTPAKPAPAPEAAKPRS</sequence>
<organism evidence="3 4">
    <name type="scientific">Amycolatopsis xylanica</name>
    <dbReference type="NCBI Taxonomy" id="589385"/>
    <lineage>
        <taxon>Bacteria</taxon>
        <taxon>Bacillati</taxon>
        <taxon>Actinomycetota</taxon>
        <taxon>Actinomycetes</taxon>
        <taxon>Pseudonocardiales</taxon>
        <taxon>Pseudonocardiaceae</taxon>
        <taxon>Amycolatopsis</taxon>
    </lineage>
</organism>
<evidence type="ECO:0000256" key="2">
    <source>
        <dbReference type="SAM" id="MobiDB-lite"/>
    </source>
</evidence>
<evidence type="ECO:0008006" key="5">
    <source>
        <dbReference type="Google" id="ProtNLM"/>
    </source>
</evidence>
<dbReference type="Proteomes" id="UP000199515">
    <property type="component" value="Unassembled WGS sequence"/>
</dbReference>